<keyword evidence="1" id="KW-0540">Nuclease</keyword>
<dbReference type="SMART" id="SM00479">
    <property type="entry name" value="EXOIII"/>
    <property type="match status" value="1"/>
</dbReference>
<dbReference type="Proteomes" id="UP001601059">
    <property type="component" value="Unassembled WGS sequence"/>
</dbReference>
<evidence type="ECO:0000313" key="6">
    <source>
        <dbReference type="Proteomes" id="UP001601059"/>
    </source>
</evidence>
<evidence type="ECO:0000256" key="2">
    <source>
        <dbReference type="ARBA" id="ARBA00022801"/>
    </source>
</evidence>
<dbReference type="InterPro" id="IPR006054">
    <property type="entry name" value="DnaQ"/>
</dbReference>
<evidence type="ECO:0000256" key="1">
    <source>
        <dbReference type="ARBA" id="ARBA00022722"/>
    </source>
</evidence>
<keyword evidence="2" id="KW-0378">Hydrolase</keyword>
<proteinExistence type="predicted"/>
<feature type="domain" description="Exonuclease" evidence="4">
    <location>
        <begin position="57"/>
        <end position="226"/>
    </location>
</feature>
<evidence type="ECO:0000313" key="5">
    <source>
        <dbReference type="EMBL" id="MFE8699410.1"/>
    </source>
</evidence>
<dbReference type="CDD" id="cd06127">
    <property type="entry name" value="DEDDh"/>
    <property type="match status" value="1"/>
</dbReference>
<dbReference type="PANTHER" id="PTHR30231:SF4">
    <property type="entry name" value="PROTEIN NEN2"/>
    <property type="match status" value="1"/>
</dbReference>
<protein>
    <submittedName>
        <fullName evidence="5">Exonuclease domain-containing protein</fullName>
    </submittedName>
</protein>
<dbReference type="SUPFAM" id="SSF53098">
    <property type="entry name" value="Ribonuclease H-like"/>
    <property type="match status" value="1"/>
</dbReference>
<dbReference type="NCBIfam" id="NF005836">
    <property type="entry name" value="PRK07740.1"/>
    <property type="match status" value="1"/>
</dbReference>
<dbReference type="PANTHER" id="PTHR30231">
    <property type="entry name" value="DNA POLYMERASE III SUBUNIT EPSILON"/>
    <property type="match status" value="1"/>
</dbReference>
<comment type="caution">
    <text evidence="5">The sequence shown here is derived from an EMBL/GenBank/DDBJ whole genome shotgun (WGS) entry which is preliminary data.</text>
</comment>
<evidence type="ECO:0000259" key="4">
    <source>
        <dbReference type="SMART" id="SM00479"/>
    </source>
</evidence>
<dbReference type="EMBL" id="JBIACK010000001">
    <property type="protein sequence ID" value="MFE8699410.1"/>
    <property type="molecule type" value="Genomic_DNA"/>
</dbReference>
<dbReference type="NCBIfam" id="TIGR00573">
    <property type="entry name" value="dnaq"/>
    <property type="match status" value="1"/>
</dbReference>
<keyword evidence="6" id="KW-1185">Reference proteome</keyword>
<dbReference type="Gene3D" id="3.30.420.10">
    <property type="entry name" value="Ribonuclease H-like superfamily/Ribonuclease H"/>
    <property type="match status" value="1"/>
</dbReference>
<dbReference type="Pfam" id="PF00929">
    <property type="entry name" value="RNase_T"/>
    <property type="match status" value="1"/>
</dbReference>
<gene>
    <name evidence="5" type="ORF">ACFYKX_02105</name>
</gene>
<dbReference type="InterPro" id="IPR013520">
    <property type="entry name" value="Ribonucl_H"/>
</dbReference>
<dbReference type="GO" id="GO:0004527">
    <property type="term" value="F:exonuclease activity"/>
    <property type="evidence" value="ECO:0007669"/>
    <property type="project" value="UniProtKB-KW"/>
</dbReference>
<keyword evidence="3 5" id="KW-0269">Exonuclease</keyword>
<reference evidence="5 6" key="1">
    <citation type="submission" date="2024-08" db="EMBL/GenBank/DDBJ databases">
        <title>Two novel Cytobacillus novel species.</title>
        <authorList>
            <person name="Liu G."/>
        </authorList>
    </citation>
    <scope>NUCLEOTIDE SEQUENCE [LARGE SCALE GENOMIC DNA]</scope>
    <source>
        <strain evidence="5 6">FJAT-54145</strain>
    </source>
</reference>
<dbReference type="InterPro" id="IPR012337">
    <property type="entry name" value="RNaseH-like_sf"/>
</dbReference>
<evidence type="ECO:0000256" key="3">
    <source>
        <dbReference type="ARBA" id="ARBA00022839"/>
    </source>
</evidence>
<sequence length="242" mass="27511">MAFEPFIHFMRGLQGKISSNGMGGMQGQNSHHIAFLRQLQKELNLETQMKVPLHELNVVVFDIETTGFFPDKGDEIISIGAVKVTNGNINKEDIFYSLAHCEKDLSKELVHLTGITNDQLKTAPPLSEVLVNFFNFAKNNTLIAHHANHEKSFLQNACWKLYRSPFKHRIVDTSFLYRIAEPDLRLVSLEEICEHNGIPIKDRHHALGDAKLTAELWCKYIAKVQAIGCNTLTDVYERLARL</sequence>
<dbReference type="InterPro" id="IPR036397">
    <property type="entry name" value="RNaseH_sf"/>
</dbReference>
<dbReference type="RefSeq" id="WP_389357586.1">
    <property type="nucleotide sequence ID" value="NZ_JBIACK010000001.1"/>
</dbReference>
<name>A0ABW6K806_9BACI</name>
<accession>A0ABW6K806</accession>
<organism evidence="5 6">
    <name type="scientific">Cytobacillus spartinae</name>
    <dbReference type="NCBI Taxonomy" id="3299023"/>
    <lineage>
        <taxon>Bacteria</taxon>
        <taxon>Bacillati</taxon>
        <taxon>Bacillota</taxon>
        <taxon>Bacilli</taxon>
        <taxon>Bacillales</taxon>
        <taxon>Bacillaceae</taxon>
        <taxon>Cytobacillus</taxon>
    </lineage>
</organism>